<feature type="transmembrane region" description="Helical" evidence="7">
    <location>
        <begin position="142"/>
        <end position="161"/>
    </location>
</feature>
<keyword evidence="2 7" id="KW-0813">Transport</keyword>
<dbReference type="AlphaFoldDB" id="H5SUN4"/>
<dbReference type="PANTHER" id="PTHR30614:SF41">
    <property type="entry name" value="INNER MEMBRANE AMINO-ACID ABC TRANSPORTER PERMEASE PROTEIN YHDY"/>
    <property type="match status" value="1"/>
</dbReference>
<evidence type="ECO:0000256" key="5">
    <source>
        <dbReference type="ARBA" id="ARBA00022989"/>
    </source>
</evidence>
<dbReference type="InterPro" id="IPR035906">
    <property type="entry name" value="MetI-like_sf"/>
</dbReference>
<gene>
    <name evidence="9" type="ORF">HGMM_OP4C870</name>
</gene>
<feature type="transmembrane region" description="Helical" evidence="7">
    <location>
        <begin position="350"/>
        <end position="367"/>
    </location>
</feature>
<feature type="transmembrane region" description="Helical" evidence="7">
    <location>
        <begin position="208"/>
        <end position="228"/>
    </location>
</feature>
<keyword evidence="9" id="KW-0067">ATP-binding</keyword>
<evidence type="ECO:0000256" key="4">
    <source>
        <dbReference type="ARBA" id="ARBA00022692"/>
    </source>
</evidence>
<dbReference type="InterPro" id="IPR043429">
    <property type="entry name" value="ArtM/GltK/GlnP/TcyL/YhdX-like"/>
</dbReference>
<feature type="transmembrane region" description="Helical" evidence="7">
    <location>
        <begin position="379"/>
        <end position="397"/>
    </location>
</feature>
<feature type="domain" description="ABC transmembrane type-1" evidence="8">
    <location>
        <begin position="204"/>
        <end position="398"/>
    </location>
</feature>
<dbReference type="PROSITE" id="PS50928">
    <property type="entry name" value="ABC_TM1"/>
    <property type="match status" value="1"/>
</dbReference>
<keyword evidence="5 7" id="KW-1133">Transmembrane helix</keyword>
<dbReference type="SUPFAM" id="SSF161098">
    <property type="entry name" value="MetI-like"/>
    <property type="match status" value="1"/>
</dbReference>
<reference evidence="9" key="1">
    <citation type="journal article" date="2005" name="Environ. Microbiol.">
        <title>Genetic and functional properties of uncultivated thermophilic crenarchaeotes from a subsurface gold mine as revealed by analysis of genome fragments.</title>
        <authorList>
            <person name="Nunoura T."/>
            <person name="Hirayama H."/>
            <person name="Takami H."/>
            <person name="Oida H."/>
            <person name="Nishi S."/>
            <person name="Shimamura S."/>
            <person name="Suzuki Y."/>
            <person name="Inagaki F."/>
            <person name="Takai K."/>
            <person name="Nealson K.H."/>
            <person name="Horikoshi K."/>
        </authorList>
    </citation>
    <scope>NUCLEOTIDE SEQUENCE</scope>
</reference>
<sequence length="410" mass="45494">MMRLIFRWLRENLFSTWYNTLLTVLSLWVLGMVLSGLWQWAVRDAVWSGGAAACHQARQLAQAEGRPWGACWTVIPENLKLFLTGTYPPGELWRIWVCVYLGVCLVGASAGVWRGLARDAAIALGSAVMLLLVLPFDWTERLWIFGIVLALFVPMGLAVIVRRRIPQIRWVLLGGWLAFPVLVVWLIGGGGVLPRVETTQWGGLMLTFLLACVGIVASFPLGVLLALGRQSSLPVVRWLSILYIEVVRGVPLITLIFMASLMLPLFLPGNLRIDQALRASVAFTLFTAAYIAENVRGGLQAISRGQVEAAKALGLSHWLTTFFIVLPQALRAVIPANVGQFISLFKDTSLVFVAALLDLFNMGRSILANPQWLGSDREVLLFVAFVYWVFTYSMSLLSRRLEKLLGVGER</sequence>
<comment type="subcellular location">
    <subcellularLocation>
        <location evidence="1 7">Cell membrane</location>
        <topology evidence="1 7">Multi-pass membrane protein</topology>
    </subcellularLocation>
</comment>
<reference evidence="9" key="2">
    <citation type="journal article" date="2012" name="PLoS ONE">
        <title>A Deeply Branching Thermophilic Bacterium with an Ancient Acetyl-CoA Pathway Dominates a Subsurface Ecosystem.</title>
        <authorList>
            <person name="Takami H."/>
            <person name="Noguchi H."/>
            <person name="Takaki Y."/>
            <person name="Uchiyama I."/>
            <person name="Toyoda A."/>
            <person name="Nishi S."/>
            <person name="Chee G.-J."/>
            <person name="Arai W."/>
            <person name="Nunoura T."/>
            <person name="Itoh T."/>
            <person name="Hattori M."/>
            <person name="Takai K."/>
        </authorList>
    </citation>
    <scope>NUCLEOTIDE SEQUENCE</scope>
</reference>
<evidence type="ECO:0000259" key="8">
    <source>
        <dbReference type="PROSITE" id="PS50928"/>
    </source>
</evidence>
<accession>H5SUN4</accession>
<evidence type="ECO:0000256" key="1">
    <source>
        <dbReference type="ARBA" id="ARBA00004651"/>
    </source>
</evidence>
<dbReference type="EMBL" id="AP011803">
    <property type="protein sequence ID" value="BAL60234.1"/>
    <property type="molecule type" value="Genomic_DNA"/>
</dbReference>
<keyword evidence="4 7" id="KW-0812">Transmembrane</keyword>
<feature type="transmembrane region" description="Helical" evidence="7">
    <location>
        <begin position="21"/>
        <end position="41"/>
    </location>
</feature>
<dbReference type="GO" id="GO:0005524">
    <property type="term" value="F:ATP binding"/>
    <property type="evidence" value="ECO:0007669"/>
    <property type="project" value="UniProtKB-KW"/>
</dbReference>
<dbReference type="PANTHER" id="PTHR30614">
    <property type="entry name" value="MEMBRANE COMPONENT OF AMINO ACID ABC TRANSPORTER"/>
    <property type="match status" value="1"/>
</dbReference>
<feature type="transmembrane region" description="Helical" evidence="7">
    <location>
        <begin position="120"/>
        <end position="136"/>
    </location>
</feature>
<evidence type="ECO:0000256" key="6">
    <source>
        <dbReference type="ARBA" id="ARBA00023136"/>
    </source>
</evidence>
<feature type="transmembrane region" description="Helical" evidence="7">
    <location>
        <begin position="275"/>
        <end position="292"/>
    </location>
</feature>
<evidence type="ECO:0000313" key="9">
    <source>
        <dbReference type="EMBL" id="BAL60234.1"/>
    </source>
</evidence>
<evidence type="ECO:0000256" key="3">
    <source>
        <dbReference type="ARBA" id="ARBA00022475"/>
    </source>
</evidence>
<feature type="transmembrane region" description="Helical" evidence="7">
    <location>
        <begin position="168"/>
        <end position="188"/>
    </location>
</feature>
<dbReference type="Pfam" id="PF00528">
    <property type="entry name" value="BPD_transp_1"/>
    <property type="match status" value="1"/>
</dbReference>
<proteinExistence type="inferred from homology"/>
<dbReference type="NCBIfam" id="TIGR01726">
    <property type="entry name" value="HEQRo_perm_3TM"/>
    <property type="match status" value="1"/>
</dbReference>
<keyword evidence="3" id="KW-1003">Cell membrane</keyword>
<dbReference type="GO" id="GO:0022857">
    <property type="term" value="F:transmembrane transporter activity"/>
    <property type="evidence" value="ECO:0007669"/>
    <property type="project" value="InterPro"/>
</dbReference>
<name>H5SUN4_ACEAU</name>
<comment type="similarity">
    <text evidence="7">Belongs to the binding-protein-dependent transport system permease family.</text>
</comment>
<feature type="transmembrane region" description="Helical" evidence="7">
    <location>
        <begin position="312"/>
        <end position="330"/>
    </location>
</feature>
<feature type="transmembrane region" description="Helical" evidence="7">
    <location>
        <begin position="93"/>
        <end position="113"/>
    </location>
</feature>
<keyword evidence="9" id="KW-0547">Nucleotide-binding</keyword>
<dbReference type="InterPro" id="IPR000515">
    <property type="entry name" value="MetI-like"/>
</dbReference>
<dbReference type="Gene3D" id="1.10.3720.10">
    <property type="entry name" value="MetI-like"/>
    <property type="match status" value="1"/>
</dbReference>
<evidence type="ECO:0000256" key="2">
    <source>
        <dbReference type="ARBA" id="ARBA00022448"/>
    </source>
</evidence>
<dbReference type="GO" id="GO:0006865">
    <property type="term" value="P:amino acid transport"/>
    <property type="evidence" value="ECO:0007669"/>
    <property type="project" value="TreeGrafter"/>
</dbReference>
<dbReference type="InterPro" id="IPR010065">
    <property type="entry name" value="AA_ABC_transptr_permease_3TM"/>
</dbReference>
<evidence type="ECO:0000256" key="7">
    <source>
        <dbReference type="RuleBase" id="RU363032"/>
    </source>
</evidence>
<dbReference type="GO" id="GO:0043190">
    <property type="term" value="C:ATP-binding cassette (ABC) transporter complex"/>
    <property type="evidence" value="ECO:0007669"/>
    <property type="project" value="InterPro"/>
</dbReference>
<organism evidence="9">
    <name type="scientific">Acetithermum autotrophicum</name>
    <dbReference type="NCBI Taxonomy" id="1446466"/>
    <lineage>
        <taxon>Bacteria</taxon>
        <taxon>Candidatus Bipolaricaulota</taxon>
        <taxon>Candidatus Acetithermum</taxon>
    </lineage>
</organism>
<feature type="transmembrane region" description="Helical" evidence="7">
    <location>
        <begin position="240"/>
        <end position="263"/>
    </location>
</feature>
<protein>
    <submittedName>
        <fullName evidence="9">L-amino acid transport system ATP-binding protein</fullName>
    </submittedName>
</protein>
<keyword evidence="6 7" id="KW-0472">Membrane</keyword>
<dbReference type="CDD" id="cd06261">
    <property type="entry name" value="TM_PBP2"/>
    <property type="match status" value="1"/>
</dbReference>